<evidence type="ECO:0000256" key="2">
    <source>
        <dbReference type="SAM" id="Phobius"/>
    </source>
</evidence>
<dbReference type="Proteomes" id="UP000629098">
    <property type="component" value="Unassembled WGS sequence"/>
</dbReference>
<sequence>MMKWYKLLKIIILFLIYPSILLKVIFTQPAAYATQFNLADVVPIEEYKVEPPQQTEDEKTQTNTTEPSIEEQPKPEKPQLESQQTQEKIILDALTISTIKYPWVVNPTDNFTFAPQLFKPNQEENYLETDLRVRFDKDDQIINKFTYAHFPQAEQFYWVLDQNRIVIETKGSQAGIVYQGRTTDTKITENVTSSQAFWGLQSLSIIPVDLRNLTGKVDTQDFTVTSIAGQIINLEGIPAGQVIINSGVNPQDPNVTVIKKSTPMIGNASTLSSQGGEALFKFLDSDNAPLILQGFPTTNLQSLLDDGNIKLQEGEIIPNRVLEASGIFWGNILTGKGFNFTAPISSFPGIKIAQPDKFSNYDLLNIAVNPSLSPTERDYHYLNSLLWVSLGKRKPEVEILSEQQESYGWHKFYISYPHNRSIIQYDPIEISATYSNIFSNPGLSITASFNDLSIDSTQTFNSLLGMALGAVFEVIKIDNIDTFLAEARQKFKDGESFVPLNTTATDLQKRQINQRLNQALSYANSASDIEQVSGTLTFPSKITPHNSTIFQVRTGTHKRVVQFLERDIAILREGDSIFSDLRLSNRKFGPLSFIGVPVPLNNTTIQPVNESSAVEVILTNSESQIVQQFSSADNTNVPLNVRSSDLAFDYIELTRVDLVQDRFKSFNGYLSLPSVEFLVAGSSGDFNYSATLGGWFNINPDSAPNVDNNNLGLQEPTVGLYTNLLLNYIKTNVHLDSQKKPVAVNTHIPFLKIDWNSAANRNNPFSTFVNYLFQHQGRKVGYYISPGIAFIEDNSNGNLIGLLNGGFGINTGFNFKTNLEIGKDVYYELQSLQKVNKNHQAGLYLRNYSLKNIGLNTRLSGLNYGVILRHVLPNNNVYLETEIGTGSQGFDFKMQGSYRF</sequence>
<keyword evidence="2" id="KW-0472">Membrane</keyword>
<evidence type="ECO:0000313" key="3">
    <source>
        <dbReference type="EMBL" id="MBD2774886.1"/>
    </source>
</evidence>
<gene>
    <name evidence="3" type="ORF">ICL16_23170</name>
</gene>
<evidence type="ECO:0000256" key="1">
    <source>
        <dbReference type="SAM" id="MobiDB-lite"/>
    </source>
</evidence>
<dbReference type="EMBL" id="JACXAE010000072">
    <property type="protein sequence ID" value="MBD2774886.1"/>
    <property type="molecule type" value="Genomic_DNA"/>
</dbReference>
<reference evidence="3" key="1">
    <citation type="submission" date="2020-09" db="EMBL/GenBank/DDBJ databases">
        <title>Iningainema tapete sp. nov. (Scytonemataceae, Cyanobacteria) from greenhouses in central Florida (USA) produces two types of nodularin with biosynthetic potential for microcystin-LR and anabaenopeptins.</title>
        <authorList>
            <person name="Berthold D.E."/>
            <person name="Lefler F.W."/>
            <person name="Huang I.-S."/>
            <person name="Abdulla H."/>
            <person name="Zimba P.V."/>
            <person name="Laughinghouse H.D. IV."/>
        </authorList>
    </citation>
    <scope>NUCLEOTIDE SEQUENCE</scope>
    <source>
        <strain evidence="3">BLCCT55</strain>
    </source>
</reference>
<organism evidence="3 4">
    <name type="scientific">Iningainema tapete BLCC-T55</name>
    <dbReference type="NCBI Taxonomy" id="2748662"/>
    <lineage>
        <taxon>Bacteria</taxon>
        <taxon>Bacillati</taxon>
        <taxon>Cyanobacteriota</taxon>
        <taxon>Cyanophyceae</taxon>
        <taxon>Nostocales</taxon>
        <taxon>Scytonemataceae</taxon>
        <taxon>Iningainema tapete</taxon>
    </lineage>
</organism>
<feature type="transmembrane region" description="Helical" evidence="2">
    <location>
        <begin position="7"/>
        <end position="26"/>
    </location>
</feature>
<name>A0A8J7C8N0_9CYAN</name>
<proteinExistence type="predicted"/>
<dbReference type="AlphaFoldDB" id="A0A8J7C8N0"/>
<keyword evidence="2" id="KW-0812">Transmembrane</keyword>
<keyword evidence="4" id="KW-1185">Reference proteome</keyword>
<feature type="region of interest" description="Disordered" evidence="1">
    <location>
        <begin position="49"/>
        <end position="82"/>
    </location>
</feature>
<evidence type="ECO:0000313" key="4">
    <source>
        <dbReference type="Proteomes" id="UP000629098"/>
    </source>
</evidence>
<comment type="caution">
    <text evidence="3">The sequence shown here is derived from an EMBL/GenBank/DDBJ whole genome shotgun (WGS) entry which is preliminary data.</text>
</comment>
<protein>
    <submittedName>
        <fullName evidence="3">Uncharacterized protein</fullName>
    </submittedName>
</protein>
<keyword evidence="2" id="KW-1133">Transmembrane helix</keyword>
<accession>A0A8J7C8N0</accession>
<dbReference type="RefSeq" id="WP_190832445.1">
    <property type="nucleotide sequence ID" value="NZ_CAWPPI010000072.1"/>
</dbReference>